<dbReference type="InterPro" id="IPR000477">
    <property type="entry name" value="RT_dom"/>
</dbReference>
<dbReference type="PANTHER" id="PTHR33116">
    <property type="entry name" value="REVERSE TRANSCRIPTASE ZINC-BINDING DOMAIN-CONTAINING PROTEIN-RELATED-RELATED"/>
    <property type="match status" value="1"/>
</dbReference>
<dbReference type="SUPFAM" id="SSF56672">
    <property type="entry name" value="DNA/RNA polymerases"/>
    <property type="match status" value="1"/>
</dbReference>
<dbReference type="Proteomes" id="UP001180020">
    <property type="component" value="Unassembled WGS sequence"/>
</dbReference>
<dbReference type="PROSITE" id="PS50878">
    <property type="entry name" value="RT_POL"/>
    <property type="match status" value="1"/>
</dbReference>
<evidence type="ECO:0000313" key="3">
    <source>
        <dbReference type="Proteomes" id="UP001180020"/>
    </source>
</evidence>
<dbReference type="Pfam" id="PF00078">
    <property type="entry name" value="RVT_1"/>
    <property type="match status" value="1"/>
</dbReference>
<dbReference type="EMBL" id="JAUJYO010000020">
    <property type="protein sequence ID" value="KAK1286421.1"/>
    <property type="molecule type" value="Genomic_DNA"/>
</dbReference>
<gene>
    <name evidence="2" type="ORF">QJS10_CPB20g00858</name>
</gene>
<evidence type="ECO:0000259" key="1">
    <source>
        <dbReference type="PROSITE" id="PS50878"/>
    </source>
</evidence>
<feature type="domain" description="Reverse transcriptase" evidence="1">
    <location>
        <begin position="1"/>
        <end position="131"/>
    </location>
</feature>
<comment type="caution">
    <text evidence="2">The sequence shown here is derived from an EMBL/GenBank/DDBJ whole genome shotgun (WGS) entry which is preliminary data.</text>
</comment>
<dbReference type="InterPro" id="IPR043502">
    <property type="entry name" value="DNA/RNA_pol_sf"/>
</dbReference>
<reference evidence="2" key="2">
    <citation type="submission" date="2023-06" db="EMBL/GenBank/DDBJ databases">
        <authorList>
            <person name="Ma L."/>
            <person name="Liu K.-W."/>
            <person name="Li Z."/>
            <person name="Hsiao Y.-Y."/>
            <person name="Qi Y."/>
            <person name="Fu T."/>
            <person name="Tang G."/>
            <person name="Zhang D."/>
            <person name="Sun W.-H."/>
            <person name="Liu D.-K."/>
            <person name="Li Y."/>
            <person name="Chen G.-Z."/>
            <person name="Liu X.-D."/>
            <person name="Liao X.-Y."/>
            <person name="Jiang Y.-T."/>
            <person name="Yu X."/>
            <person name="Hao Y."/>
            <person name="Huang J."/>
            <person name="Zhao X.-W."/>
            <person name="Ke S."/>
            <person name="Chen Y.-Y."/>
            <person name="Wu W.-L."/>
            <person name="Hsu J.-L."/>
            <person name="Lin Y.-F."/>
            <person name="Huang M.-D."/>
            <person name="Li C.-Y."/>
            <person name="Huang L."/>
            <person name="Wang Z.-W."/>
            <person name="Zhao X."/>
            <person name="Zhong W.-Y."/>
            <person name="Peng D.-H."/>
            <person name="Ahmad S."/>
            <person name="Lan S."/>
            <person name="Zhang J.-S."/>
            <person name="Tsai W.-C."/>
            <person name="Van De Peer Y."/>
            <person name="Liu Z.-J."/>
        </authorList>
    </citation>
    <scope>NUCLEOTIDE SEQUENCE</scope>
    <source>
        <strain evidence="2">CP</strain>
        <tissue evidence="2">Leaves</tissue>
    </source>
</reference>
<accession>A0AAV9CC03</accession>
<evidence type="ECO:0000313" key="2">
    <source>
        <dbReference type="EMBL" id="KAK1286421.1"/>
    </source>
</evidence>
<name>A0AAV9CC03_ACOCL</name>
<keyword evidence="3" id="KW-1185">Reference proteome</keyword>
<sequence length="210" mass="23317">MAILINGVPTSWITPERGLRQGDPLSPYLFTLIAEVLSSLLRRARQSGFLIGYQADYRLNGQSVPPALTHLLYADDLMIISTATPAQCSHIRLLLNETQALTGLTVNWNKSTVKFSPHIPRQFQRWMVRILKVPISFSIWKYLGAPLSFGRTPRSSSSQIITRIADRLASWKASLLTMAGQSTLIKSVLQANASAPDASCMLINSNHRQD</sequence>
<organism evidence="2 3">
    <name type="scientific">Acorus calamus</name>
    <name type="common">Sweet flag</name>
    <dbReference type="NCBI Taxonomy" id="4465"/>
    <lineage>
        <taxon>Eukaryota</taxon>
        <taxon>Viridiplantae</taxon>
        <taxon>Streptophyta</taxon>
        <taxon>Embryophyta</taxon>
        <taxon>Tracheophyta</taxon>
        <taxon>Spermatophyta</taxon>
        <taxon>Magnoliopsida</taxon>
        <taxon>Liliopsida</taxon>
        <taxon>Acoraceae</taxon>
        <taxon>Acorus</taxon>
    </lineage>
</organism>
<protein>
    <recommendedName>
        <fullName evidence="1">Reverse transcriptase domain-containing protein</fullName>
    </recommendedName>
</protein>
<dbReference type="PANTHER" id="PTHR33116:SF70">
    <property type="entry name" value="NON-LTR RETROELEMENT REVERSE TRANSCRIPTASE-LIKE PROTEIN"/>
    <property type="match status" value="1"/>
</dbReference>
<reference evidence="2" key="1">
    <citation type="journal article" date="2023" name="Nat. Commun.">
        <title>Diploid and tetraploid genomes of Acorus and the evolution of monocots.</title>
        <authorList>
            <person name="Ma L."/>
            <person name="Liu K.W."/>
            <person name="Li Z."/>
            <person name="Hsiao Y.Y."/>
            <person name="Qi Y."/>
            <person name="Fu T."/>
            <person name="Tang G.D."/>
            <person name="Zhang D."/>
            <person name="Sun W.H."/>
            <person name="Liu D.K."/>
            <person name="Li Y."/>
            <person name="Chen G.Z."/>
            <person name="Liu X.D."/>
            <person name="Liao X.Y."/>
            <person name="Jiang Y.T."/>
            <person name="Yu X."/>
            <person name="Hao Y."/>
            <person name="Huang J."/>
            <person name="Zhao X.W."/>
            <person name="Ke S."/>
            <person name="Chen Y.Y."/>
            <person name="Wu W.L."/>
            <person name="Hsu J.L."/>
            <person name="Lin Y.F."/>
            <person name="Huang M.D."/>
            <person name="Li C.Y."/>
            <person name="Huang L."/>
            <person name="Wang Z.W."/>
            <person name="Zhao X."/>
            <person name="Zhong W.Y."/>
            <person name="Peng D.H."/>
            <person name="Ahmad S."/>
            <person name="Lan S."/>
            <person name="Zhang J.S."/>
            <person name="Tsai W.C."/>
            <person name="Van de Peer Y."/>
            <person name="Liu Z.J."/>
        </authorList>
    </citation>
    <scope>NUCLEOTIDE SEQUENCE</scope>
    <source>
        <strain evidence="2">CP</strain>
    </source>
</reference>
<proteinExistence type="predicted"/>
<dbReference type="AlphaFoldDB" id="A0AAV9CC03"/>